<evidence type="ECO:0000256" key="4">
    <source>
        <dbReference type="ARBA" id="ARBA00022857"/>
    </source>
</evidence>
<dbReference type="CDD" id="cd08249">
    <property type="entry name" value="enoyl_reductase_like"/>
    <property type="match status" value="1"/>
</dbReference>
<evidence type="ECO:0000256" key="5">
    <source>
        <dbReference type="ARBA" id="ARBA00023002"/>
    </source>
</evidence>
<dbReference type="GO" id="GO:0016651">
    <property type="term" value="F:oxidoreductase activity, acting on NAD(P)H"/>
    <property type="evidence" value="ECO:0007669"/>
    <property type="project" value="InterPro"/>
</dbReference>
<dbReference type="GO" id="GO:0000166">
    <property type="term" value="F:nucleotide binding"/>
    <property type="evidence" value="ECO:0007669"/>
    <property type="project" value="UniProtKB-KW"/>
</dbReference>
<dbReference type="InterPro" id="IPR036291">
    <property type="entry name" value="NAD(P)-bd_dom_sf"/>
</dbReference>
<sequence length="354" mass="37806">MPGLLQSALVGTADGQIRLCDNSPIPEVCGNTVLIKVKAVSINPVDSKMMGAYVTAGAVAGHDFAGTVHQIGPDVTEFKVGDRVCSAVMGMNPVKPTVGAFAEYVAAQDQLVIKLPDTMSFEEGACLPTVFVTAGLSLFHYIGLPGSPFNPVSPDSKIRRVLVHGGASATGTAAIQLLKLAGYEVLATCSPHNFDLVRGYGADAVFDYHATDCPAEIRKHARNVLKYALDCVCNTASMQFCYQAMGRSGGKYVVLEPYPESIAQTRKVINPQWVLSLLVLGHEIAWPEPHRSPAHPAIAEFGATWTDTLNQLLAQGLIKSHPPVIRDGGLGKILEGIQDVRSKKISGKKLVYLM</sequence>
<proteinExistence type="inferred from homology"/>
<name>A0AAD6MSK5_9EURO</name>
<keyword evidence="3" id="KW-0547">Nucleotide-binding</keyword>
<dbReference type="InterPro" id="IPR047122">
    <property type="entry name" value="Trans-enoyl_RdTase-like"/>
</dbReference>
<dbReference type="InterPro" id="IPR020843">
    <property type="entry name" value="ER"/>
</dbReference>
<dbReference type="InterPro" id="IPR013149">
    <property type="entry name" value="ADH-like_C"/>
</dbReference>
<evidence type="ECO:0000313" key="7">
    <source>
        <dbReference type="EMBL" id="KAJ5710182.1"/>
    </source>
</evidence>
<dbReference type="Pfam" id="PF08240">
    <property type="entry name" value="ADH_N"/>
    <property type="match status" value="1"/>
</dbReference>
<protein>
    <submittedName>
        <fullName evidence="7">NAD(P)-binding protein</fullName>
    </submittedName>
</protein>
<dbReference type="PANTHER" id="PTHR45348:SF1">
    <property type="entry name" value="TRANS-ENOYL REDUCTASE STHE"/>
    <property type="match status" value="1"/>
</dbReference>
<dbReference type="AlphaFoldDB" id="A0AAD6MSK5"/>
<evidence type="ECO:0000313" key="8">
    <source>
        <dbReference type="Proteomes" id="UP001215712"/>
    </source>
</evidence>
<keyword evidence="4" id="KW-0521">NADP</keyword>
<feature type="domain" description="Enoyl reductase (ER)" evidence="6">
    <location>
        <begin position="15"/>
        <end position="351"/>
    </location>
</feature>
<dbReference type="SMART" id="SM00829">
    <property type="entry name" value="PKS_ER"/>
    <property type="match status" value="1"/>
</dbReference>
<dbReference type="EMBL" id="JAQJAN010000017">
    <property type="protein sequence ID" value="KAJ5710182.1"/>
    <property type="molecule type" value="Genomic_DNA"/>
</dbReference>
<evidence type="ECO:0000256" key="2">
    <source>
        <dbReference type="ARBA" id="ARBA00011245"/>
    </source>
</evidence>
<accession>A0AAD6MSK5</accession>
<comment type="caution">
    <text evidence="7">The sequence shown here is derived from an EMBL/GenBank/DDBJ whole genome shotgun (WGS) entry which is preliminary data.</text>
</comment>
<comment type="subunit">
    <text evidence="2">Monomer.</text>
</comment>
<evidence type="ECO:0000256" key="3">
    <source>
        <dbReference type="ARBA" id="ARBA00022741"/>
    </source>
</evidence>
<dbReference type="Pfam" id="PF00107">
    <property type="entry name" value="ADH_zinc_N"/>
    <property type="match status" value="1"/>
</dbReference>
<dbReference type="Gene3D" id="3.90.180.10">
    <property type="entry name" value="Medium-chain alcohol dehydrogenases, catalytic domain"/>
    <property type="match status" value="1"/>
</dbReference>
<dbReference type="SUPFAM" id="SSF50129">
    <property type="entry name" value="GroES-like"/>
    <property type="match status" value="1"/>
</dbReference>
<keyword evidence="8" id="KW-1185">Reference proteome</keyword>
<dbReference type="SUPFAM" id="SSF51735">
    <property type="entry name" value="NAD(P)-binding Rossmann-fold domains"/>
    <property type="match status" value="1"/>
</dbReference>
<gene>
    <name evidence="7" type="ORF">N7493_009774</name>
</gene>
<dbReference type="Proteomes" id="UP001215712">
    <property type="component" value="Unassembled WGS sequence"/>
</dbReference>
<dbReference type="Gene3D" id="3.40.50.720">
    <property type="entry name" value="NAD(P)-binding Rossmann-like Domain"/>
    <property type="match status" value="1"/>
</dbReference>
<dbReference type="InterPro" id="IPR013154">
    <property type="entry name" value="ADH-like_N"/>
</dbReference>
<evidence type="ECO:0000256" key="1">
    <source>
        <dbReference type="ARBA" id="ARBA00008072"/>
    </source>
</evidence>
<evidence type="ECO:0000259" key="6">
    <source>
        <dbReference type="SMART" id="SM00829"/>
    </source>
</evidence>
<comment type="similarity">
    <text evidence="1">Belongs to the zinc-containing alcohol dehydrogenase family.</text>
</comment>
<keyword evidence="5" id="KW-0560">Oxidoreductase</keyword>
<dbReference type="PANTHER" id="PTHR45348">
    <property type="entry name" value="HYPOTHETICAL OXIDOREDUCTASE (EUROFUNG)"/>
    <property type="match status" value="1"/>
</dbReference>
<reference evidence="7" key="2">
    <citation type="submission" date="2023-01" db="EMBL/GenBank/DDBJ databases">
        <authorList>
            <person name="Petersen C."/>
        </authorList>
    </citation>
    <scope>NUCLEOTIDE SEQUENCE</scope>
    <source>
        <strain evidence="7">IBT 17514</strain>
    </source>
</reference>
<dbReference type="InterPro" id="IPR011032">
    <property type="entry name" value="GroES-like_sf"/>
</dbReference>
<reference evidence="7" key="1">
    <citation type="journal article" date="2023" name="IMA Fungus">
        <title>Comparative genomic study of the Penicillium genus elucidates a diverse pangenome and 15 lateral gene transfer events.</title>
        <authorList>
            <person name="Petersen C."/>
            <person name="Sorensen T."/>
            <person name="Nielsen M.R."/>
            <person name="Sondergaard T.E."/>
            <person name="Sorensen J.L."/>
            <person name="Fitzpatrick D.A."/>
            <person name="Frisvad J.C."/>
            <person name="Nielsen K.L."/>
        </authorList>
    </citation>
    <scope>NUCLEOTIDE SEQUENCE</scope>
    <source>
        <strain evidence="7">IBT 17514</strain>
    </source>
</reference>
<organism evidence="7 8">
    <name type="scientific">Penicillium malachiteum</name>
    <dbReference type="NCBI Taxonomy" id="1324776"/>
    <lineage>
        <taxon>Eukaryota</taxon>
        <taxon>Fungi</taxon>
        <taxon>Dikarya</taxon>
        <taxon>Ascomycota</taxon>
        <taxon>Pezizomycotina</taxon>
        <taxon>Eurotiomycetes</taxon>
        <taxon>Eurotiomycetidae</taxon>
        <taxon>Eurotiales</taxon>
        <taxon>Aspergillaceae</taxon>
        <taxon>Penicillium</taxon>
    </lineage>
</organism>